<dbReference type="Proteomes" id="UP001500962">
    <property type="component" value="Unassembled WGS sequence"/>
</dbReference>
<comment type="caution">
    <text evidence="1">The sequence shown here is derived from an EMBL/GenBank/DDBJ whole genome shotgun (WGS) entry which is preliminary data.</text>
</comment>
<sequence length="59" mass="7132">MRGTEWLVHKLRPRARSDEHVFDLHEAGKLDELREYLEEEYETAYEEIVATLREEHSAF</sequence>
<gene>
    <name evidence="1" type="ORF">GCM10008985_30140</name>
</gene>
<evidence type="ECO:0000313" key="1">
    <source>
        <dbReference type="EMBL" id="GAA0471225.1"/>
    </source>
</evidence>
<name>A0AAV3SJ59_HALDO</name>
<proteinExistence type="predicted"/>
<protein>
    <submittedName>
        <fullName evidence="1">Uncharacterized protein</fullName>
    </submittedName>
</protein>
<dbReference type="EMBL" id="BAAADN010000050">
    <property type="protein sequence ID" value="GAA0471225.1"/>
    <property type="molecule type" value="Genomic_DNA"/>
</dbReference>
<reference evidence="1" key="2">
    <citation type="submission" date="2023-12" db="EMBL/GenBank/DDBJ databases">
        <authorList>
            <person name="Sun Q."/>
            <person name="Inoue M."/>
        </authorList>
    </citation>
    <scope>NUCLEOTIDE SEQUENCE</scope>
    <source>
        <strain evidence="1">JCM 12289</strain>
    </source>
</reference>
<organism evidence="1 2">
    <name type="scientific">Halococcus dombrowskii</name>
    <dbReference type="NCBI Taxonomy" id="179637"/>
    <lineage>
        <taxon>Archaea</taxon>
        <taxon>Methanobacteriati</taxon>
        <taxon>Methanobacteriota</taxon>
        <taxon>Stenosarchaea group</taxon>
        <taxon>Halobacteria</taxon>
        <taxon>Halobacteriales</taxon>
        <taxon>Halococcaceae</taxon>
        <taxon>Halococcus</taxon>
    </lineage>
</organism>
<dbReference type="AlphaFoldDB" id="A0AAV3SJ59"/>
<accession>A0AAV3SJ59</accession>
<evidence type="ECO:0000313" key="2">
    <source>
        <dbReference type="Proteomes" id="UP001500962"/>
    </source>
</evidence>
<reference evidence="1" key="1">
    <citation type="journal article" date="2014" name="Int. J. Syst. Evol. Microbiol.">
        <title>Complete genome sequence of Corynebacterium casei LMG S-19264T (=DSM 44701T), isolated from a smear-ripened cheese.</title>
        <authorList>
            <consortium name="US DOE Joint Genome Institute (JGI-PGF)"/>
            <person name="Walter F."/>
            <person name="Albersmeier A."/>
            <person name="Kalinowski J."/>
            <person name="Ruckert C."/>
        </authorList>
    </citation>
    <scope>NUCLEOTIDE SEQUENCE</scope>
    <source>
        <strain evidence="1">JCM 12289</strain>
    </source>
</reference>